<dbReference type="InterPro" id="IPR027417">
    <property type="entry name" value="P-loop_NTPase"/>
</dbReference>
<dbReference type="PANTHER" id="PTHR11017:SF385">
    <property type="entry name" value="DISEASE RESISTANCE PROTEIN (TIR-NBS-LRR CLASS)-RELATED"/>
    <property type="match status" value="1"/>
</dbReference>
<keyword evidence="1" id="KW-0433">Leucine-rich repeat</keyword>
<dbReference type="SUPFAM" id="SSF52540">
    <property type="entry name" value="P-loop containing nucleoside triphosphate hydrolases"/>
    <property type="match status" value="1"/>
</dbReference>
<dbReference type="SUPFAM" id="SSF52058">
    <property type="entry name" value="L domain-like"/>
    <property type="match status" value="1"/>
</dbReference>
<dbReference type="Pfam" id="PF01582">
    <property type="entry name" value="TIR"/>
    <property type="match status" value="1"/>
</dbReference>
<reference evidence="6 7" key="1">
    <citation type="journal article" date="2018" name="Mol. Plant">
        <title>The genome of Artemisia annua provides insight into the evolution of Asteraceae family and artemisinin biosynthesis.</title>
        <authorList>
            <person name="Shen Q."/>
            <person name="Zhang L."/>
            <person name="Liao Z."/>
            <person name="Wang S."/>
            <person name="Yan T."/>
            <person name="Shi P."/>
            <person name="Liu M."/>
            <person name="Fu X."/>
            <person name="Pan Q."/>
            <person name="Wang Y."/>
            <person name="Lv Z."/>
            <person name="Lu X."/>
            <person name="Zhang F."/>
            <person name="Jiang W."/>
            <person name="Ma Y."/>
            <person name="Chen M."/>
            <person name="Hao X."/>
            <person name="Li L."/>
            <person name="Tang Y."/>
            <person name="Lv G."/>
            <person name="Zhou Y."/>
            <person name="Sun X."/>
            <person name="Brodelius P.E."/>
            <person name="Rose J.K.C."/>
            <person name="Tang K."/>
        </authorList>
    </citation>
    <scope>NUCLEOTIDE SEQUENCE [LARGE SCALE GENOMIC DNA]</scope>
    <source>
        <strain evidence="7">cv. Huhao1</strain>
        <tissue evidence="6">Leaf</tissue>
    </source>
</reference>
<dbReference type="GO" id="GO:0007165">
    <property type="term" value="P:signal transduction"/>
    <property type="evidence" value="ECO:0007669"/>
    <property type="project" value="InterPro"/>
</dbReference>
<dbReference type="Pfam" id="PF00931">
    <property type="entry name" value="NB-ARC"/>
    <property type="match status" value="1"/>
</dbReference>
<dbReference type="Pfam" id="PF13855">
    <property type="entry name" value="LRR_8"/>
    <property type="match status" value="1"/>
</dbReference>
<evidence type="ECO:0000256" key="3">
    <source>
        <dbReference type="ARBA" id="ARBA00022821"/>
    </source>
</evidence>
<dbReference type="SMART" id="SM00369">
    <property type="entry name" value="LRR_TYP"/>
    <property type="match status" value="2"/>
</dbReference>
<dbReference type="SUPFAM" id="SSF52200">
    <property type="entry name" value="Toll/Interleukin receptor TIR domain"/>
    <property type="match status" value="1"/>
</dbReference>
<protein>
    <submittedName>
        <fullName evidence="6">TMV resistance protein N</fullName>
    </submittedName>
</protein>
<dbReference type="InterPro" id="IPR011713">
    <property type="entry name" value="Leu-rich_rpt_3"/>
</dbReference>
<dbReference type="SUPFAM" id="SSF46785">
    <property type="entry name" value="Winged helix' DNA-binding domain"/>
    <property type="match status" value="1"/>
</dbReference>
<evidence type="ECO:0000313" key="7">
    <source>
        <dbReference type="Proteomes" id="UP000245207"/>
    </source>
</evidence>
<keyword evidence="2" id="KW-0677">Repeat</keyword>
<dbReference type="STRING" id="35608.A0A2U1LC14"/>
<dbReference type="GO" id="GO:0006952">
    <property type="term" value="P:defense response"/>
    <property type="evidence" value="ECO:0007669"/>
    <property type="project" value="UniProtKB-KW"/>
</dbReference>
<dbReference type="EMBL" id="PKPP01010236">
    <property type="protein sequence ID" value="PWA46534.1"/>
    <property type="molecule type" value="Genomic_DNA"/>
</dbReference>
<dbReference type="InterPro" id="IPR001611">
    <property type="entry name" value="Leu-rich_rpt"/>
</dbReference>
<dbReference type="SMART" id="SM00255">
    <property type="entry name" value="TIR"/>
    <property type="match status" value="1"/>
</dbReference>
<dbReference type="Proteomes" id="UP000245207">
    <property type="component" value="Unassembled WGS sequence"/>
</dbReference>
<dbReference type="InterPro" id="IPR000157">
    <property type="entry name" value="TIR_dom"/>
</dbReference>
<name>A0A2U1LC14_ARTAN</name>
<dbReference type="FunFam" id="3.40.50.10140:FF:000007">
    <property type="entry name" value="Disease resistance protein (TIR-NBS-LRR class)"/>
    <property type="match status" value="1"/>
</dbReference>
<dbReference type="InterPro" id="IPR003591">
    <property type="entry name" value="Leu-rich_rpt_typical-subtyp"/>
</dbReference>
<evidence type="ECO:0000256" key="1">
    <source>
        <dbReference type="ARBA" id="ARBA00022614"/>
    </source>
</evidence>
<proteinExistence type="predicted"/>
<accession>A0A2U1LC14</accession>
<dbReference type="OrthoDB" id="778770at2759"/>
<dbReference type="InterPro" id="IPR044974">
    <property type="entry name" value="Disease_R_plants"/>
</dbReference>
<dbReference type="InterPro" id="IPR036390">
    <property type="entry name" value="WH_DNA-bd_sf"/>
</dbReference>
<dbReference type="PANTHER" id="PTHR11017">
    <property type="entry name" value="LEUCINE-RICH REPEAT-CONTAINING PROTEIN"/>
    <property type="match status" value="1"/>
</dbReference>
<gene>
    <name evidence="6" type="ORF">CTI12_AA507730</name>
</gene>
<dbReference type="PROSITE" id="PS50104">
    <property type="entry name" value="TIR"/>
    <property type="match status" value="1"/>
</dbReference>
<evidence type="ECO:0000256" key="4">
    <source>
        <dbReference type="ARBA" id="ARBA00023027"/>
    </source>
</evidence>
<dbReference type="InterPro" id="IPR042197">
    <property type="entry name" value="Apaf_helical"/>
</dbReference>
<dbReference type="GO" id="GO:0051707">
    <property type="term" value="P:response to other organism"/>
    <property type="evidence" value="ECO:0007669"/>
    <property type="project" value="UniProtKB-ARBA"/>
</dbReference>
<keyword evidence="3" id="KW-0611">Plant defense</keyword>
<dbReference type="Gene3D" id="1.10.8.430">
    <property type="entry name" value="Helical domain of apoptotic protease-activating factors"/>
    <property type="match status" value="1"/>
</dbReference>
<dbReference type="InterPro" id="IPR002182">
    <property type="entry name" value="NB-ARC"/>
</dbReference>
<dbReference type="GO" id="GO:0043531">
    <property type="term" value="F:ADP binding"/>
    <property type="evidence" value="ECO:0007669"/>
    <property type="project" value="InterPro"/>
</dbReference>
<dbReference type="SUPFAM" id="SSF52047">
    <property type="entry name" value="RNI-like"/>
    <property type="match status" value="1"/>
</dbReference>
<sequence length="1296" mass="148518">MDFDSIRVSDSYDDDDDFDCKRPKNDVFMNYSYEDIGKQFISHLQGALRRNSFTISDHTMLPVGQDMRLHLLKAIEESEIYVVVFSNSYASSVRSLDELVDIMECLGKFDQRKVLPVFYKVEPSDVRSQEGSFKEAFQAHEADEDIDSERVQKWKQALRDAGQRSGLTLQNGDEWKFVSDIVEQLEKMQSPQELHVADHPVVVGSRVKELISTLRLDCEDVLVVAVFGISGIGKTTIVKATYNKISSYFDVSCFLGDIHYSCGGPNWRIELQNLLISCLTQNYKFSSMHHHNDGVTKIRNLIRGRKILLVLDDVDNFEQLKSLGINPASFYKGSRIIVITRDKQSLGIIPYTSYQTTELNRRESLNLFNRLMFSRDNNLVNMKFIEEVVALAGGLPLVLEVWSRYFIGHERKQWPSLLEKLKRIPHGDVQKQLQMSYDSLGVTAKNLFLDIACFFYGMDKELVVNVLHDEESAFFPDIEIQHLVDKFLVKDTDQDNRDVTMNHVIKEMGHEVVRQENPEEPGQRTRLISHRDILRLFRDCSGTDSVRSIKLNMSYIEEPVTVQLEAFKTMSNLRFINLNDRDGKLQWSFSSKDVIDKARSCFYFKHLKYLVRKRNKVPCKSMSNCFSFKHLKYLEWDHFPCKSLGNIDMGNVVVIKLKYSKLEKLWDGVKGTDSVRSIKLNTSNTEEPVTLQLEAFKAMSNLRFIQLNDRDGKLQWSFSSKDVIDKARSCFSFKHLKYLVRKRNKVACKSMSNCFSFKHLKYLEWVGFPCKSLDNIDMGNMVAIKLHQTKLEKLWDGVKNFKKLKVLDVSSSASLTKTGNFIGLENLEELRLRECENLEKLDSSIGCLQKLVDLDLSGCKRLKRLPWEMIFKLTSLEELNLSYNKFSSLPNSLCQLRQLTKIYLSDCTNLKSIPDLPLNIRHVDANNCSKLGSEGFKQVTGLRNLQELHMRNCNISQVSSGIGNLVSLVNLDPSGNTFSSLPESFSNLSQLKYLTIKDCSELQLLPPLPSQLRYIYAENCGSLDVMPFDSMQNAYIFPSKIFKESLLMNTKGLFIHLSRKELPEWCTYRDSGNVLSFVAPIQFDHSKICGLILCATRVKNGNTYPVIYNKTKGTSNRIRDFWGVEDPMLVMIYPLNNTTIVVEAGDTLEVEFNDKSLTSGGLRLVYENDVADSGLVLKDVSITELNDEDVCSFPIQDEEYTYSDFSPMFVIASNMPPISLSRIGRSLPFSSFFRQAEQEMETVVKVLQPGPLGIIEHKFSAEEIEKANATVRRAVMNWKRNAIIERNQPILKVYIS</sequence>
<dbReference type="InterPro" id="IPR032675">
    <property type="entry name" value="LRR_dom_sf"/>
</dbReference>
<keyword evidence="4" id="KW-0520">NAD</keyword>
<dbReference type="InterPro" id="IPR035897">
    <property type="entry name" value="Toll_tir_struct_dom_sf"/>
</dbReference>
<dbReference type="Pfam" id="PF07725">
    <property type="entry name" value="LRR_3"/>
    <property type="match status" value="1"/>
</dbReference>
<dbReference type="Gene3D" id="3.40.50.300">
    <property type="entry name" value="P-loop containing nucleotide triphosphate hydrolases"/>
    <property type="match status" value="1"/>
</dbReference>
<evidence type="ECO:0000259" key="5">
    <source>
        <dbReference type="PROSITE" id="PS50104"/>
    </source>
</evidence>
<feature type="domain" description="TIR" evidence="5">
    <location>
        <begin position="23"/>
        <end position="189"/>
    </location>
</feature>
<evidence type="ECO:0000313" key="6">
    <source>
        <dbReference type="EMBL" id="PWA46534.1"/>
    </source>
</evidence>
<dbReference type="Pfam" id="PF23282">
    <property type="entry name" value="WHD_ROQ1"/>
    <property type="match status" value="1"/>
</dbReference>
<dbReference type="PROSITE" id="PS51450">
    <property type="entry name" value="LRR"/>
    <property type="match status" value="1"/>
</dbReference>
<comment type="caution">
    <text evidence="6">The sequence shown here is derived from an EMBL/GenBank/DDBJ whole genome shotgun (WGS) entry which is preliminary data.</text>
</comment>
<dbReference type="InterPro" id="IPR058192">
    <property type="entry name" value="WHD_ROQ1-like"/>
</dbReference>
<evidence type="ECO:0000256" key="2">
    <source>
        <dbReference type="ARBA" id="ARBA00022737"/>
    </source>
</evidence>
<dbReference type="PRINTS" id="PR00364">
    <property type="entry name" value="DISEASERSIST"/>
</dbReference>
<keyword evidence="7" id="KW-1185">Reference proteome</keyword>
<dbReference type="Gene3D" id="3.80.10.10">
    <property type="entry name" value="Ribonuclease Inhibitor"/>
    <property type="match status" value="3"/>
</dbReference>
<organism evidence="6 7">
    <name type="scientific">Artemisia annua</name>
    <name type="common">Sweet wormwood</name>
    <dbReference type="NCBI Taxonomy" id="35608"/>
    <lineage>
        <taxon>Eukaryota</taxon>
        <taxon>Viridiplantae</taxon>
        <taxon>Streptophyta</taxon>
        <taxon>Embryophyta</taxon>
        <taxon>Tracheophyta</taxon>
        <taxon>Spermatophyta</taxon>
        <taxon>Magnoliopsida</taxon>
        <taxon>eudicotyledons</taxon>
        <taxon>Gunneridae</taxon>
        <taxon>Pentapetalae</taxon>
        <taxon>asterids</taxon>
        <taxon>campanulids</taxon>
        <taxon>Asterales</taxon>
        <taxon>Asteraceae</taxon>
        <taxon>Asteroideae</taxon>
        <taxon>Anthemideae</taxon>
        <taxon>Artemisiinae</taxon>
        <taxon>Artemisia</taxon>
    </lineage>
</organism>
<dbReference type="Gene3D" id="3.40.50.10140">
    <property type="entry name" value="Toll/interleukin-1 receptor homology (TIR) domain"/>
    <property type="match status" value="1"/>
</dbReference>